<dbReference type="EMBL" id="JAWRVE010000050">
    <property type="protein sequence ID" value="KAL1867513.1"/>
    <property type="molecule type" value="Genomic_DNA"/>
</dbReference>
<reference evidence="1 2" key="1">
    <citation type="journal article" date="2024" name="IMA Fungus">
        <title>IMA Genome - F19 : A genome assembly and annotation guide to empower mycologists, including annotated draft genome sequences of Ceratocystis pirilliformis, Diaporthe australafricana, Fusarium ophioides, Paecilomyces lecythidis, and Sporothrix stenoceras.</title>
        <authorList>
            <person name="Aylward J."/>
            <person name="Wilson A.M."/>
            <person name="Visagie C.M."/>
            <person name="Spraker J."/>
            <person name="Barnes I."/>
            <person name="Buitendag C."/>
            <person name="Ceriani C."/>
            <person name="Del Mar Angel L."/>
            <person name="du Plessis D."/>
            <person name="Fuchs T."/>
            <person name="Gasser K."/>
            <person name="Kramer D."/>
            <person name="Li W."/>
            <person name="Munsamy K."/>
            <person name="Piso A."/>
            <person name="Price J.L."/>
            <person name="Sonnekus B."/>
            <person name="Thomas C."/>
            <person name="van der Nest A."/>
            <person name="van Dijk A."/>
            <person name="van Heerden A."/>
            <person name="van Vuuren N."/>
            <person name="Yilmaz N."/>
            <person name="Duong T.A."/>
            <person name="van der Merwe N.A."/>
            <person name="Wingfield M.J."/>
            <person name="Wingfield B.D."/>
        </authorList>
    </citation>
    <scope>NUCLEOTIDE SEQUENCE [LARGE SCALE GENOMIC DNA]</scope>
    <source>
        <strain evidence="1 2">CMW 18300</strain>
    </source>
</reference>
<evidence type="ECO:0000313" key="1">
    <source>
        <dbReference type="EMBL" id="KAL1867513.1"/>
    </source>
</evidence>
<name>A0ABR3WV11_9PEZI</name>
<evidence type="ECO:0008006" key="3">
    <source>
        <dbReference type="Google" id="ProtNLM"/>
    </source>
</evidence>
<dbReference type="InterPro" id="IPR052897">
    <property type="entry name" value="Sec-Metab_Biosynth_Hydrolase"/>
</dbReference>
<dbReference type="PANTHER" id="PTHR37017">
    <property type="entry name" value="AB HYDROLASE-1 DOMAIN-CONTAINING PROTEIN-RELATED"/>
    <property type="match status" value="1"/>
</dbReference>
<comment type="caution">
    <text evidence="1">The sequence shown here is derived from an EMBL/GenBank/DDBJ whole genome shotgun (WGS) entry which is preliminary data.</text>
</comment>
<protein>
    <recommendedName>
        <fullName evidence="3">NAD(P)-binding domain-containing protein</fullName>
    </recommendedName>
</protein>
<keyword evidence="2" id="KW-1185">Reference proteome</keyword>
<gene>
    <name evidence="1" type="ORF">Daus18300_006357</name>
</gene>
<dbReference type="PANTHER" id="PTHR37017:SF11">
    <property type="entry name" value="ESTERASE_LIPASE_THIOESTERASE DOMAIN-CONTAINING PROTEIN"/>
    <property type="match status" value="1"/>
</dbReference>
<dbReference type="Proteomes" id="UP001583177">
    <property type="component" value="Unassembled WGS sequence"/>
</dbReference>
<organism evidence="1 2">
    <name type="scientific">Diaporthe australafricana</name>
    <dbReference type="NCBI Taxonomy" id="127596"/>
    <lineage>
        <taxon>Eukaryota</taxon>
        <taxon>Fungi</taxon>
        <taxon>Dikarya</taxon>
        <taxon>Ascomycota</taxon>
        <taxon>Pezizomycotina</taxon>
        <taxon>Sordariomycetes</taxon>
        <taxon>Sordariomycetidae</taxon>
        <taxon>Diaporthales</taxon>
        <taxon>Diaporthaceae</taxon>
        <taxon>Diaporthe</taxon>
    </lineage>
</organism>
<accession>A0ABR3WV11</accession>
<proteinExistence type="predicted"/>
<evidence type="ECO:0000313" key="2">
    <source>
        <dbReference type="Proteomes" id="UP001583177"/>
    </source>
</evidence>
<sequence>MSDSSTAPVPGWHEDVKVVRETVSGLVREDDVVVVMHFTGSISGRDVLEGLDKQSCMSKGLKGGVIRLVYISSFLFREGICHIVLRNRIPGDAPDPPARVGTMALNHAKEAFYQDVDDETVAELAKDLVPLRVDFIWYRITNAAWRDTPPRTSCV</sequence>